<dbReference type="InterPro" id="IPR035201">
    <property type="entry name" value="Cdc24_OB1"/>
</dbReference>
<dbReference type="InterPro" id="IPR012340">
    <property type="entry name" value="NA-bd_OB-fold"/>
</dbReference>
<evidence type="ECO:0000313" key="4">
    <source>
        <dbReference type="EMBL" id="CAB3988592.1"/>
    </source>
</evidence>
<comment type="caution">
    <text evidence="4">The sequence shown here is derived from an EMBL/GenBank/DDBJ whole genome shotgun (WGS) entry which is preliminary data.</text>
</comment>
<dbReference type="AlphaFoldDB" id="A0A6S7GGH9"/>
<dbReference type="EMBL" id="CACRXK020001350">
    <property type="protein sequence ID" value="CAB3988592.1"/>
    <property type="molecule type" value="Genomic_DNA"/>
</dbReference>
<dbReference type="Pfam" id="PF17245">
    <property type="entry name" value="CDC24_OB2"/>
    <property type="match status" value="1"/>
</dbReference>
<dbReference type="InterPro" id="IPR035200">
    <property type="entry name" value="Cdc24_OB2"/>
</dbReference>
<gene>
    <name evidence="4" type="ORF">PACLA_8A004469</name>
</gene>
<name>A0A6S7GGH9_PARCT</name>
<dbReference type="Pfam" id="PF17246">
    <property type="entry name" value="CDC24_OB1"/>
    <property type="match status" value="1"/>
</dbReference>
<accession>A0A6S7GGH9</accession>
<dbReference type="Gene3D" id="2.40.50.140">
    <property type="entry name" value="Nucleic acid-binding proteins"/>
    <property type="match status" value="2"/>
</dbReference>
<evidence type="ECO:0000313" key="5">
    <source>
        <dbReference type="Proteomes" id="UP001152795"/>
    </source>
</evidence>
<dbReference type="SUPFAM" id="SSF50249">
    <property type="entry name" value="Nucleic acid-binding proteins"/>
    <property type="match status" value="1"/>
</dbReference>
<dbReference type="Pfam" id="PF17244">
    <property type="entry name" value="CDC24_OB3"/>
    <property type="match status" value="1"/>
</dbReference>
<sequence length="593" mass="66823">MFVETIDKLLSEFQQRLGTKTSIPWGWFFTKLATLLSRYPTGVTKAIMFSELECAWRKIEKLQAKGGMHSADSLRSIVLSKHLSPQAVFEVFLKEVKIVEGTHTRIAVIEESSAESSFTMEMYLHQKLYAEVDEIMANGSKLRFTGCRLFDGRRKKSLRLLPSESFVVLVNDEHNENFCQNFASLEGLDQFSESQYVSSIIKVKVTEISPQESIHYQNGNTANKITVLVTDDVGIQAKFQLWEEYLAMANLFEEGDTLYIKRCFLVPDDLECFVLEYGPETIIFCQPLAHEQEVLQSQKAGSKLLYVAKDNKGMLDCSMYPERLGVSEIKQNMTNITLAGQVVSVGGCKLLRGEGIDMVKYDLRVQDESGVCSIVVVEPYKGGTVLYSGQFVLMKNLHVSSDYSMGITMDLNTDKDGDLWNLSYLQGWLATSSLCTVTSLACLDPESSQFVLKGIISHVRSRVRDERVVRVHCSCRGQVVEDMDGQLKCEKCHTKGMAEMTTHNNALKLFNLDGFWCWQYDLCITIMESEQQQLQVNISNEVGEKLLQLPAAQLRALGSDGQRRVFECMLGQECLYGLSNFKGELLVSAVNQI</sequence>
<protein>
    <submittedName>
        <fullName evidence="4">Uncharacterized protein</fullName>
    </submittedName>
</protein>
<dbReference type="InterPro" id="IPR035203">
    <property type="entry name" value="Cdc24_OB3"/>
</dbReference>
<feature type="domain" description="Cell division control protein 24 OB" evidence="3">
    <location>
        <begin position="19"/>
        <end position="102"/>
    </location>
</feature>
<keyword evidence="5" id="KW-1185">Reference proteome</keyword>
<dbReference type="PANTHER" id="PTHR36033:SF1">
    <property type="entry name" value="NUCLEIC ACID-BINDING PROTEINS SUPERFAMILY"/>
    <property type="match status" value="1"/>
</dbReference>
<evidence type="ECO:0000259" key="1">
    <source>
        <dbReference type="Pfam" id="PF17244"/>
    </source>
</evidence>
<evidence type="ECO:0000259" key="3">
    <source>
        <dbReference type="Pfam" id="PF17246"/>
    </source>
</evidence>
<feature type="domain" description="Cell division control protein 24 OB" evidence="2">
    <location>
        <begin position="115"/>
        <end position="231"/>
    </location>
</feature>
<reference evidence="4" key="1">
    <citation type="submission" date="2020-04" db="EMBL/GenBank/DDBJ databases">
        <authorList>
            <person name="Alioto T."/>
            <person name="Alioto T."/>
            <person name="Gomez Garrido J."/>
        </authorList>
    </citation>
    <scope>NUCLEOTIDE SEQUENCE</scope>
    <source>
        <strain evidence="4">A484AB</strain>
    </source>
</reference>
<organism evidence="4 5">
    <name type="scientific">Paramuricea clavata</name>
    <name type="common">Red gorgonian</name>
    <name type="synonym">Violescent sea-whip</name>
    <dbReference type="NCBI Taxonomy" id="317549"/>
    <lineage>
        <taxon>Eukaryota</taxon>
        <taxon>Metazoa</taxon>
        <taxon>Cnidaria</taxon>
        <taxon>Anthozoa</taxon>
        <taxon>Octocorallia</taxon>
        <taxon>Malacalcyonacea</taxon>
        <taxon>Plexauridae</taxon>
        <taxon>Paramuricea</taxon>
    </lineage>
</organism>
<evidence type="ECO:0000259" key="2">
    <source>
        <dbReference type="Pfam" id="PF17245"/>
    </source>
</evidence>
<feature type="domain" description="Cell division control protein 24 OB" evidence="1">
    <location>
        <begin position="329"/>
        <end position="562"/>
    </location>
</feature>
<dbReference type="Proteomes" id="UP001152795">
    <property type="component" value="Unassembled WGS sequence"/>
</dbReference>
<dbReference type="OrthoDB" id="10265890at2759"/>
<dbReference type="PANTHER" id="PTHR36033">
    <property type="entry name" value="NUCLEIC ACID-BINDING PROTEINS SUPERFAMILY"/>
    <property type="match status" value="1"/>
</dbReference>
<proteinExistence type="predicted"/>